<dbReference type="SUPFAM" id="SSF68906">
    <property type="entry name" value="SAP domain"/>
    <property type="match status" value="1"/>
</dbReference>
<accession>A0A9D4DXE5</accession>
<protein>
    <recommendedName>
        <fullName evidence="3">SAP domain-containing protein</fullName>
    </recommendedName>
</protein>
<dbReference type="Proteomes" id="UP000828390">
    <property type="component" value="Unassembled WGS sequence"/>
</dbReference>
<name>A0A9D4DXE5_DREPO</name>
<evidence type="ECO:0008006" key="3">
    <source>
        <dbReference type="Google" id="ProtNLM"/>
    </source>
</evidence>
<organism evidence="1 2">
    <name type="scientific">Dreissena polymorpha</name>
    <name type="common">Zebra mussel</name>
    <name type="synonym">Mytilus polymorpha</name>
    <dbReference type="NCBI Taxonomy" id="45954"/>
    <lineage>
        <taxon>Eukaryota</taxon>
        <taxon>Metazoa</taxon>
        <taxon>Spiralia</taxon>
        <taxon>Lophotrochozoa</taxon>
        <taxon>Mollusca</taxon>
        <taxon>Bivalvia</taxon>
        <taxon>Autobranchia</taxon>
        <taxon>Heteroconchia</taxon>
        <taxon>Euheterodonta</taxon>
        <taxon>Imparidentia</taxon>
        <taxon>Neoheterodontei</taxon>
        <taxon>Myida</taxon>
        <taxon>Dreissenoidea</taxon>
        <taxon>Dreissenidae</taxon>
        <taxon>Dreissena</taxon>
    </lineage>
</organism>
<evidence type="ECO:0000313" key="2">
    <source>
        <dbReference type="Proteomes" id="UP000828390"/>
    </source>
</evidence>
<dbReference type="EMBL" id="JAIWYP010000009">
    <property type="protein sequence ID" value="KAH3768240.1"/>
    <property type="molecule type" value="Genomic_DNA"/>
</dbReference>
<gene>
    <name evidence="1" type="ORF">DPMN_169452</name>
</gene>
<comment type="caution">
    <text evidence="1">The sequence shown here is derived from an EMBL/GenBank/DDBJ whole genome shotgun (WGS) entry which is preliminary data.</text>
</comment>
<sequence length="78" mass="9007">MASKLKAIDNTDFDVNKANCAKLRQYLRRHWLPVSESKKELIERVIGSFEIGKQPQKFCISSMETCQQNEREADHGPL</sequence>
<evidence type="ECO:0000313" key="1">
    <source>
        <dbReference type="EMBL" id="KAH3768240.1"/>
    </source>
</evidence>
<reference evidence="1" key="2">
    <citation type="submission" date="2020-11" db="EMBL/GenBank/DDBJ databases">
        <authorList>
            <person name="McCartney M.A."/>
            <person name="Auch B."/>
            <person name="Kono T."/>
            <person name="Mallez S."/>
            <person name="Becker A."/>
            <person name="Gohl D.M."/>
            <person name="Silverstein K.A.T."/>
            <person name="Koren S."/>
            <person name="Bechman K.B."/>
            <person name="Herman A."/>
            <person name="Abrahante J.E."/>
            <person name="Garbe J."/>
        </authorList>
    </citation>
    <scope>NUCLEOTIDE SEQUENCE</scope>
    <source>
        <strain evidence="1">Duluth1</strain>
        <tissue evidence="1">Whole animal</tissue>
    </source>
</reference>
<dbReference type="Gene3D" id="1.10.720.30">
    <property type="entry name" value="SAP domain"/>
    <property type="match status" value="1"/>
</dbReference>
<keyword evidence="2" id="KW-1185">Reference proteome</keyword>
<proteinExistence type="predicted"/>
<dbReference type="InterPro" id="IPR036361">
    <property type="entry name" value="SAP_dom_sf"/>
</dbReference>
<dbReference type="AlphaFoldDB" id="A0A9D4DXE5"/>
<reference evidence="1" key="1">
    <citation type="journal article" date="2019" name="bioRxiv">
        <title>The Genome of the Zebra Mussel, Dreissena polymorpha: A Resource for Invasive Species Research.</title>
        <authorList>
            <person name="McCartney M.A."/>
            <person name="Auch B."/>
            <person name="Kono T."/>
            <person name="Mallez S."/>
            <person name="Zhang Y."/>
            <person name="Obille A."/>
            <person name="Becker A."/>
            <person name="Abrahante J.E."/>
            <person name="Garbe J."/>
            <person name="Badalamenti J.P."/>
            <person name="Herman A."/>
            <person name="Mangelson H."/>
            <person name="Liachko I."/>
            <person name="Sullivan S."/>
            <person name="Sone E.D."/>
            <person name="Koren S."/>
            <person name="Silverstein K.A.T."/>
            <person name="Beckman K.B."/>
            <person name="Gohl D.M."/>
        </authorList>
    </citation>
    <scope>NUCLEOTIDE SEQUENCE</scope>
    <source>
        <strain evidence="1">Duluth1</strain>
        <tissue evidence="1">Whole animal</tissue>
    </source>
</reference>